<dbReference type="GeneID" id="85380604"/>
<keyword evidence="2" id="KW-1185">Reference proteome</keyword>
<dbReference type="Proteomes" id="UP001241169">
    <property type="component" value="Unassembled WGS sequence"/>
</dbReference>
<organism evidence="1 2">
    <name type="scientific">Colletotrichum paranaense</name>
    <dbReference type="NCBI Taxonomy" id="1914294"/>
    <lineage>
        <taxon>Eukaryota</taxon>
        <taxon>Fungi</taxon>
        <taxon>Dikarya</taxon>
        <taxon>Ascomycota</taxon>
        <taxon>Pezizomycotina</taxon>
        <taxon>Sordariomycetes</taxon>
        <taxon>Hypocreomycetidae</taxon>
        <taxon>Glomerellales</taxon>
        <taxon>Glomerellaceae</taxon>
        <taxon>Colletotrichum</taxon>
        <taxon>Colletotrichum acutatum species complex</taxon>
    </lineage>
</organism>
<name>A0ABQ9S6H2_9PEZI</name>
<comment type="caution">
    <text evidence="1">The sequence shown here is derived from an EMBL/GenBank/DDBJ whole genome shotgun (WGS) entry which is preliminary data.</text>
</comment>
<accession>A0ABQ9S6H2</accession>
<sequence length="130" mass="14992">MSPETAGAQTTTRPCPSLPMIHLVRYVFAPSTYSIPWCFPQFLQAATNQPWIVPTLRLDAGRTSPRHLLRPVARPLSVPTPSHIWVDHHQMYLRMYCRRRLVPASLPYKPWMLLPTLPSCQVCTICFMNY</sequence>
<evidence type="ECO:0000313" key="2">
    <source>
        <dbReference type="Proteomes" id="UP001241169"/>
    </source>
</evidence>
<reference evidence="1 2" key="1">
    <citation type="submission" date="2016-10" db="EMBL/GenBank/DDBJ databases">
        <title>The genome sequence of Colletotrichum fioriniae PJ7.</title>
        <authorList>
            <person name="Baroncelli R."/>
        </authorList>
    </citation>
    <scope>NUCLEOTIDE SEQUENCE [LARGE SCALE GENOMIC DNA]</scope>
    <source>
        <strain evidence="1 2">IMI 384185</strain>
    </source>
</reference>
<protein>
    <submittedName>
        <fullName evidence="1">Uncharacterized protein</fullName>
    </submittedName>
</protein>
<gene>
    <name evidence="1" type="ORF">CPAR01_12449</name>
</gene>
<proteinExistence type="predicted"/>
<evidence type="ECO:0000313" key="1">
    <source>
        <dbReference type="EMBL" id="KAK1527891.1"/>
    </source>
</evidence>
<dbReference type="EMBL" id="MOPA01000011">
    <property type="protein sequence ID" value="KAK1527891.1"/>
    <property type="molecule type" value="Genomic_DNA"/>
</dbReference>
<dbReference type="RefSeq" id="XP_060344238.1">
    <property type="nucleotide sequence ID" value="XM_060496705.1"/>
</dbReference>